<comment type="caution">
    <text evidence="2">The sequence shown here is derived from an EMBL/GenBank/DDBJ whole genome shotgun (WGS) entry which is preliminary data.</text>
</comment>
<keyword evidence="3" id="KW-1185">Reference proteome</keyword>
<evidence type="ECO:0000256" key="1">
    <source>
        <dbReference type="SAM" id="MobiDB-lite"/>
    </source>
</evidence>
<evidence type="ECO:0000313" key="2">
    <source>
        <dbReference type="EMBL" id="KAG2592290.1"/>
    </source>
</evidence>
<sequence>MDGSGAWYTVGRTSSNSPAARKVAVPPQPAAPRPRACDGRSGACRGGGAAVLAVGLGPAPRKIKSDRRPVAGGVGACRPVCLRASVGGAPRPRDPSNTPAEPADADISVAPTRGAAPFAPHADPRPQGRPSTRLALM</sequence>
<dbReference type="Proteomes" id="UP000823388">
    <property type="component" value="Chromosome 5N"/>
</dbReference>
<accession>A0A8T0S2X5</accession>
<gene>
    <name evidence="2" type="ORF">PVAP13_5NG539186</name>
</gene>
<name>A0A8T0S2X5_PANVG</name>
<evidence type="ECO:0000313" key="3">
    <source>
        <dbReference type="Proteomes" id="UP000823388"/>
    </source>
</evidence>
<reference evidence="2" key="1">
    <citation type="submission" date="2020-05" db="EMBL/GenBank/DDBJ databases">
        <title>WGS assembly of Panicum virgatum.</title>
        <authorList>
            <person name="Lovell J.T."/>
            <person name="Jenkins J."/>
            <person name="Shu S."/>
            <person name="Juenger T.E."/>
            <person name="Schmutz J."/>
        </authorList>
    </citation>
    <scope>NUCLEOTIDE SEQUENCE</scope>
    <source>
        <strain evidence="2">AP13</strain>
    </source>
</reference>
<proteinExistence type="predicted"/>
<dbReference type="EMBL" id="CM029046">
    <property type="protein sequence ID" value="KAG2592290.1"/>
    <property type="molecule type" value="Genomic_DNA"/>
</dbReference>
<feature type="region of interest" description="Disordered" evidence="1">
    <location>
        <begin position="1"/>
        <end position="42"/>
    </location>
</feature>
<organism evidence="2 3">
    <name type="scientific">Panicum virgatum</name>
    <name type="common">Blackwell switchgrass</name>
    <dbReference type="NCBI Taxonomy" id="38727"/>
    <lineage>
        <taxon>Eukaryota</taxon>
        <taxon>Viridiplantae</taxon>
        <taxon>Streptophyta</taxon>
        <taxon>Embryophyta</taxon>
        <taxon>Tracheophyta</taxon>
        <taxon>Spermatophyta</taxon>
        <taxon>Magnoliopsida</taxon>
        <taxon>Liliopsida</taxon>
        <taxon>Poales</taxon>
        <taxon>Poaceae</taxon>
        <taxon>PACMAD clade</taxon>
        <taxon>Panicoideae</taxon>
        <taxon>Panicodae</taxon>
        <taxon>Paniceae</taxon>
        <taxon>Panicinae</taxon>
        <taxon>Panicum</taxon>
        <taxon>Panicum sect. Hiantes</taxon>
    </lineage>
</organism>
<dbReference type="AlphaFoldDB" id="A0A8T0S2X5"/>
<feature type="region of interest" description="Disordered" evidence="1">
    <location>
        <begin position="84"/>
        <end position="137"/>
    </location>
</feature>
<protein>
    <submittedName>
        <fullName evidence="2">Uncharacterized protein</fullName>
    </submittedName>
</protein>